<feature type="region of interest" description="Disordered" evidence="4">
    <location>
        <begin position="398"/>
        <end position="536"/>
    </location>
</feature>
<feature type="compositionally biased region" description="Polar residues" evidence="4">
    <location>
        <begin position="515"/>
        <end position="536"/>
    </location>
</feature>
<feature type="domain" description="Centrosomin N-terminal motif 1" evidence="5">
    <location>
        <begin position="595"/>
        <end position="667"/>
    </location>
</feature>
<feature type="coiled-coil region" evidence="3">
    <location>
        <begin position="1146"/>
        <end position="1180"/>
    </location>
</feature>
<dbReference type="InterPro" id="IPR001130">
    <property type="entry name" value="TatD-like"/>
</dbReference>
<feature type="coiled-coil region" evidence="3">
    <location>
        <begin position="920"/>
        <end position="1106"/>
    </location>
</feature>
<evidence type="ECO:0000313" key="8">
    <source>
        <dbReference type="Proteomes" id="UP000033140"/>
    </source>
</evidence>
<dbReference type="SUPFAM" id="SSF51556">
    <property type="entry name" value="Metallo-dependent hydrolases"/>
    <property type="match status" value="1"/>
</dbReference>
<feature type="compositionally biased region" description="Acidic residues" evidence="4">
    <location>
        <begin position="427"/>
        <end position="436"/>
    </location>
</feature>
<evidence type="ECO:0000259" key="6">
    <source>
        <dbReference type="Pfam" id="PF12808"/>
    </source>
</evidence>
<evidence type="ECO:0000256" key="1">
    <source>
        <dbReference type="ARBA" id="ARBA00004496"/>
    </source>
</evidence>
<evidence type="ECO:0000313" key="7">
    <source>
        <dbReference type="EMBL" id="GAO52682.1"/>
    </source>
</evidence>
<dbReference type="Pfam" id="PF12808">
    <property type="entry name" value="Mto2_bdg"/>
    <property type="match status" value="1"/>
</dbReference>
<reference evidence="7 8" key="2">
    <citation type="journal article" date="2014" name="J. Gen. Appl. Microbiol.">
        <title>The early diverging ascomycetous budding yeast Saitoella complicata has three histone deacetylases belonging to the Clr6, Hos2, and Rpd3 lineages.</title>
        <authorList>
            <person name="Nishida H."/>
            <person name="Matsumoto T."/>
            <person name="Kondo S."/>
            <person name="Hamamoto M."/>
            <person name="Yoshikawa H."/>
        </authorList>
    </citation>
    <scope>NUCLEOTIDE SEQUENCE [LARGE SCALE GENOMIC DNA]</scope>
    <source>
        <strain evidence="7 8">NRRL Y-17804</strain>
    </source>
</reference>
<dbReference type="InterPro" id="IPR012943">
    <property type="entry name" value="Cnn_1N"/>
</dbReference>
<feature type="domain" description="Mto1-like Mto2p-binding" evidence="6">
    <location>
        <begin position="1408"/>
        <end position="1448"/>
    </location>
</feature>
<dbReference type="Pfam" id="PF01026">
    <property type="entry name" value="TatD_DNase"/>
    <property type="match status" value="1"/>
</dbReference>
<dbReference type="PANTHER" id="PTHR47345">
    <property type="entry name" value="CUT9-INTERACTING PROTEIN SCN1"/>
    <property type="match status" value="1"/>
</dbReference>
<feature type="compositionally biased region" description="Basic and acidic residues" evidence="4">
    <location>
        <begin position="1368"/>
        <end position="1390"/>
    </location>
</feature>
<proteinExistence type="predicted"/>
<feature type="coiled-coil region" evidence="3">
    <location>
        <begin position="704"/>
        <end position="880"/>
    </location>
</feature>
<reference evidence="7 8" key="1">
    <citation type="journal article" date="2011" name="J. Gen. Appl. Microbiol.">
        <title>Draft genome sequencing of the enigmatic yeast Saitoella complicata.</title>
        <authorList>
            <person name="Nishida H."/>
            <person name="Hamamoto M."/>
            <person name="Sugiyama J."/>
        </authorList>
    </citation>
    <scope>NUCLEOTIDE SEQUENCE [LARGE SCALE GENOMIC DNA]</scope>
    <source>
        <strain evidence="7 8">NRRL Y-17804</strain>
    </source>
</reference>
<dbReference type="GO" id="GO:0016788">
    <property type="term" value="F:hydrolase activity, acting on ester bonds"/>
    <property type="evidence" value="ECO:0007669"/>
    <property type="project" value="InterPro"/>
</dbReference>
<dbReference type="InterPro" id="IPR053044">
    <property type="entry name" value="Metallo-hydrolase/TatD-type"/>
</dbReference>
<dbReference type="InterPro" id="IPR032466">
    <property type="entry name" value="Metal_Hydrolase"/>
</dbReference>
<dbReference type="EMBL" id="BACD03000080">
    <property type="protein sequence ID" value="GAO52682.1"/>
    <property type="molecule type" value="Genomic_DNA"/>
</dbReference>
<protein>
    <recommendedName>
        <fullName evidence="9">Centrosomin N-terminal motif 1 domain-containing protein</fullName>
    </recommendedName>
</protein>
<evidence type="ECO:0000256" key="3">
    <source>
        <dbReference type="SAM" id="Coils"/>
    </source>
</evidence>
<evidence type="ECO:0008006" key="9">
    <source>
        <dbReference type="Google" id="ProtNLM"/>
    </source>
</evidence>
<evidence type="ECO:0000256" key="2">
    <source>
        <dbReference type="ARBA" id="ARBA00022490"/>
    </source>
</evidence>
<evidence type="ECO:0000259" key="5">
    <source>
        <dbReference type="Pfam" id="PF07989"/>
    </source>
</evidence>
<keyword evidence="3" id="KW-0175">Coiled coil</keyword>
<keyword evidence="8" id="KW-1185">Reference proteome</keyword>
<accession>A0A0E9NS22</accession>
<feature type="compositionally biased region" description="Acidic residues" evidence="4">
    <location>
        <begin position="501"/>
        <end position="512"/>
    </location>
</feature>
<organism evidence="7 8">
    <name type="scientific">Saitoella complicata (strain BCRC 22490 / CBS 7301 / JCM 7358 / NBRC 10748 / NRRL Y-17804)</name>
    <dbReference type="NCBI Taxonomy" id="698492"/>
    <lineage>
        <taxon>Eukaryota</taxon>
        <taxon>Fungi</taxon>
        <taxon>Dikarya</taxon>
        <taxon>Ascomycota</taxon>
        <taxon>Taphrinomycotina</taxon>
        <taxon>Taphrinomycotina incertae sedis</taxon>
        <taxon>Saitoella</taxon>
    </lineage>
</organism>
<dbReference type="STRING" id="698492.A0A0E9NS22"/>
<keyword evidence="2" id="KW-0963">Cytoplasm</keyword>
<dbReference type="OMA" id="TAQWARF"/>
<gene>
    <name evidence="7" type="ORF">G7K_6753-t1</name>
</gene>
<dbReference type="GO" id="GO:0005815">
    <property type="term" value="C:microtubule organizing center"/>
    <property type="evidence" value="ECO:0007669"/>
    <property type="project" value="InterPro"/>
</dbReference>
<evidence type="ECO:0000256" key="4">
    <source>
        <dbReference type="SAM" id="MobiDB-lite"/>
    </source>
</evidence>
<dbReference type="Gene3D" id="3.20.20.140">
    <property type="entry name" value="Metal-dependent hydrolases"/>
    <property type="match status" value="1"/>
</dbReference>
<reference evidence="7 8" key="3">
    <citation type="journal article" date="2015" name="Genome Announc.">
        <title>Draft Genome Sequence of the Archiascomycetous Yeast Saitoella complicata.</title>
        <authorList>
            <person name="Yamauchi K."/>
            <person name="Kondo S."/>
            <person name="Hamamoto M."/>
            <person name="Takahashi Y."/>
            <person name="Ogura Y."/>
            <person name="Hayashi T."/>
            <person name="Nishida H."/>
        </authorList>
    </citation>
    <scope>NUCLEOTIDE SEQUENCE [LARGE SCALE GENOMIC DNA]</scope>
    <source>
        <strain evidence="7 8">NRRL Y-17804</strain>
    </source>
</reference>
<name>A0A0E9NS22_SAICN</name>
<comment type="caution">
    <text evidence="7">The sequence shown here is derived from an EMBL/GenBank/DDBJ whole genome shotgun (WGS) entry which is preliminary data.</text>
</comment>
<feature type="region of interest" description="Disordered" evidence="4">
    <location>
        <begin position="1368"/>
        <end position="1409"/>
    </location>
</feature>
<dbReference type="Pfam" id="PF07989">
    <property type="entry name" value="Cnn_1N"/>
    <property type="match status" value="1"/>
</dbReference>
<dbReference type="Gene3D" id="1.10.287.1490">
    <property type="match status" value="1"/>
</dbReference>
<dbReference type="InterPro" id="IPR024545">
    <property type="entry name" value="Mto1-like_Mto2p-bd"/>
</dbReference>
<dbReference type="Proteomes" id="UP000033140">
    <property type="component" value="Unassembled WGS sequence"/>
</dbReference>
<comment type="subcellular location">
    <subcellularLocation>
        <location evidence="1">Cytoplasm</location>
    </subcellularLocation>
</comment>
<dbReference type="GO" id="GO:0005737">
    <property type="term" value="C:cytoplasm"/>
    <property type="evidence" value="ECO:0007669"/>
    <property type="project" value="UniProtKB-SubCell"/>
</dbReference>
<dbReference type="PANTHER" id="PTHR47345:SF1">
    <property type="entry name" value="CUT9-INTERACTING PROTEIN SCN1"/>
    <property type="match status" value="1"/>
</dbReference>
<sequence>MTVTLPPSLHEHLTDAHCHPHDDHDHLSDIQRLRTGHVNLMSVHMADWDVVEGVAKKSRAATEGRCESENPKCVPSFGIHPWYCHLYSTEEEERGEDKEAHYQAVLSSKDSPDFEPTVEGLPSPIPATTWLPALRERISAQLASNHPVLLGEVGLDASAKLLPAGVEHWSGTARTSLKTNMAHQVEMLSKQLDLAEELGVGVSLHCVNAWGPLQALLQEKVKKWKAGRGKGEEKKPVRVCVHSFLGSVESLKVLLRLPANVIEIYISFSETLSARSPRIDDLIQATPKDRLLVETDMDSARGMDAWLNKILERVGRVWDMEVKEVVLGTEANWKSFANWRMRERRSSRLSPGSNRDTQYSFKTVRMASSSPAPEDTQHDFTMNASRLSLGSFEESFRPDSYLPVDSETDPASVPPPEGNEEQHEDAVVEEGNDDPFADLGSPLAHKQQTAPRRPGSGHARRLSSFRNEDFLASTPRIEEQPEYGDVNDIDPAAAEVVQRAEEEDEVSYEEDTIASLPSRTPSLQSRQSSYNFPSRQATTLETPLRPAMGRAPTDTAIAERVRNISIPASAMKELQTRSYAASDAGGSINGGGGLTLKEQGGVIDKLRKDNFGLQLKIYFLSDMLEKRNEDSVNEVLNQNIELKTALLKLNRTLQEQKRLIAQLEKQLAGRGESPVAMQNEGLNDEEYEELLTMREQITTYEYELDRLRRLHVQHEEDMEELRNLAKKTSADTGVDARLWEEIIERERSEKEMYQRECEDLRRQLQEARTQPQPKSEHEELEVLVENLQSDNDDLRRDLTAQVARLTAHQMEKEQLYQELEEARLNQRAGTRSGGHEEYEEQINELRDRVTELRGENAELRNELDNALKDLDDIREEGRREIQIWVEENQLLSEDKEAILSYQEELENAFETYKADAVDENGRLKEEIMALGDEIELIQNDLTHFQMERDDALSRMQGLEGRLQEREERCERMRVLLEESERRTRGIVDMEENKVDDLQRRVQELTQDKMRLEAQLERTNSEVRNLREQADGAAVNVGDLEHLRRTTERKLAEKQRRLEELEDEVERVRKSGGASKEDIEKRIRIALEDKEEEVEGLKKELWAFRQKFAKKDEELKGTQSDLSVLERAVRQALGDTESDRVALARVIGRLREDYEHTLAELDEARQDIAQHEDILKGKEGQLELIAIETRKLSEKLIAETKARKSAESKLREVETGDNMAKNRLVDRQGRVTDLERAREREHQSFKLMESQYREQMNERNKLLADLYERISSISGIRGDETGGTVLPTTNFPKFSRNLSDSLKNLEKTMNATTEKFKKVQQELWKEYKNLEQALEQRTKRLSKLEHVVRSTSADGEGVRQELAMLKLENRSMKAEMKDKAARSPAKERAKGEGSGSGSGSGDSERDKMWEARLKELESRLKAEKEGRIRDHRGAKEKLNALLKENEELKKGKDAPLLEE</sequence>